<sequence>MYKEAKYITTIPGNDKRTAYFLCKNPKVLVPMELKDAVNFVYPDLCTILRHVLTTLKTEIISAKIYKFQDGVFYTYLTINQGSKYTDINIPPLVALKICKMLNAPILINEKIIREVGFCVTREMIDNALNNIPQNY</sequence>
<dbReference type="Gene3D" id="3.10.690.10">
    <property type="entry name" value="Bifunctional nuclease domain"/>
    <property type="match status" value="1"/>
</dbReference>
<dbReference type="Proteomes" id="UP000033947">
    <property type="component" value="Unassembled WGS sequence"/>
</dbReference>
<reference evidence="2 3" key="1">
    <citation type="journal article" date="2015" name="Nature">
        <title>rRNA introns, odd ribosomes, and small enigmatic genomes across a large radiation of phyla.</title>
        <authorList>
            <person name="Brown C.T."/>
            <person name="Hug L.A."/>
            <person name="Thomas B.C."/>
            <person name="Sharon I."/>
            <person name="Castelle C.J."/>
            <person name="Singh A."/>
            <person name="Wilkins M.J."/>
            <person name="Williams K.H."/>
            <person name="Banfield J.F."/>
        </authorList>
    </citation>
    <scope>NUCLEOTIDE SEQUENCE [LARGE SCALE GENOMIC DNA]</scope>
</reference>
<evidence type="ECO:0000313" key="2">
    <source>
        <dbReference type="EMBL" id="KKS02679.1"/>
    </source>
</evidence>
<accession>A0A0G0VP46</accession>
<evidence type="ECO:0000259" key="1">
    <source>
        <dbReference type="Pfam" id="PF02577"/>
    </source>
</evidence>
<dbReference type="GO" id="GO:0004518">
    <property type="term" value="F:nuclease activity"/>
    <property type="evidence" value="ECO:0007669"/>
    <property type="project" value="InterPro"/>
</dbReference>
<dbReference type="Pfam" id="PF02577">
    <property type="entry name" value="BFN_dom"/>
    <property type="match status" value="1"/>
</dbReference>
<gene>
    <name evidence="2" type="ORF">UU55_C0012G0002</name>
</gene>
<protein>
    <recommendedName>
        <fullName evidence="1">BFN domain-containing protein</fullName>
    </recommendedName>
</protein>
<comment type="caution">
    <text evidence="2">The sequence shown here is derived from an EMBL/GenBank/DDBJ whole genome shotgun (WGS) entry which is preliminary data.</text>
</comment>
<evidence type="ECO:0000313" key="3">
    <source>
        <dbReference type="Proteomes" id="UP000033947"/>
    </source>
</evidence>
<dbReference type="SUPFAM" id="SSF103256">
    <property type="entry name" value="Hypothetical protein TM0160"/>
    <property type="match status" value="1"/>
</dbReference>
<feature type="domain" description="BFN" evidence="1">
    <location>
        <begin position="45"/>
        <end position="118"/>
    </location>
</feature>
<dbReference type="InterPro" id="IPR036104">
    <property type="entry name" value="BFN_sf"/>
</dbReference>
<organism evidence="2 3">
    <name type="scientific">candidate division WWE3 bacterium GW2011_GWC2_41_23</name>
    <dbReference type="NCBI Taxonomy" id="1619123"/>
    <lineage>
        <taxon>Bacteria</taxon>
        <taxon>Katanobacteria</taxon>
    </lineage>
</organism>
<dbReference type="EMBL" id="LCBB01000012">
    <property type="protein sequence ID" value="KKS02679.1"/>
    <property type="molecule type" value="Genomic_DNA"/>
</dbReference>
<dbReference type="InterPro" id="IPR003729">
    <property type="entry name" value="Bi_nuclease_dom"/>
</dbReference>
<name>A0A0G0VP46_UNCKA</name>
<proteinExistence type="predicted"/>
<dbReference type="AlphaFoldDB" id="A0A0G0VP46"/>